<evidence type="ECO:0000313" key="2">
    <source>
        <dbReference type="EMBL" id="CAF1387943.1"/>
    </source>
</evidence>
<sequence>MCWSLFIKRWLSFIENYTTKEQMNKLLNCSLLIILSIYAYYNSKQLIVMTWISPPWMIYFDLFFTLYSFSSPFICTEENHFDTCYAFKEQEGCCLSSIHIQLENIIKKVTHWNFSFDIRWVHLTIFGFVIIFPLILMIILGEDEKKTKQKYISSTIGLLMIMNTGCKIALDVSDKSWTNCGRILLFSIWFLVNIGILAFYYYLYSPSSFYNIYGYHHFPIPPDIVEFLCYYALVFTRILY</sequence>
<reference evidence="2" key="1">
    <citation type="submission" date="2021-02" db="EMBL/GenBank/DDBJ databases">
        <authorList>
            <person name="Nowell W R."/>
        </authorList>
    </citation>
    <scope>NUCLEOTIDE SEQUENCE</scope>
</reference>
<evidence type="ECO:0000313" key="4">
    <source>
        <dbReference type="Proteomes" id="UP000663882"/>
    </source>
</evidence>
<keyword evidence="1" id="KW-1133">Transmembrane helix</keyword>
<feature type="transmembrane region" description="Helical" evidence="1">
    <location>
        <begin position="151"/>
        <end position="170"/>
    </location>
</feature>
<name>A0A815JX40_9BILA</name>
<proteinExistence type="predicted"/>
<keyword evidence="1" id="KW-0812">Transmembrane</keyword>
<gene>
    <name evidence="2" type="ORF">RFH988_LOCUS34195</name>
    <name evidence="3" type="ORF">SEV965_LOCUS35270</name>
</gene>
<feature type="transmembrane region" description="Helical" evidence="1">
    <location>
        <begin position="48"/>
        <end position="69"/>
    </location>
</feature>
<keyword evidence="1" id="KW-0472">Membrane</keyword>
<dbReference type="Proteomes" id="UP000663882">
    <property type="component" value="Unassembled WGS sequence"/>
</dbReference>
<feature type="transmembrane region" description="Helical" evidence="1">
    <location>
        <begin position="25"/>
        <end position="41"/>
    </location>
</feature>
<dbReference type="AlphaFoldDB" id="A0A815JX40"/>
<organism evidence="2 4">
    <name type="scientific">Rotaria sordida</name>
    <dbReference type="NCBI Taxonomy" id="392033"/>
    <lineage>
        <taxon>Eukaryota</taxon>
        <taxon>Metazoa</taxon>
        <taxon>Spiralia</taxon>
        <taxon>Gnathifera</taxon>
        <taxon>Rotifera</taxon>
        <taxon>Eurotatoria</taxon>
        <taxon>Bdelloidea</taxon>
        <taxon>Philodinida</taxon>
        <taxon>Philodinidae</taxon>
        <taxon>Rotaria</taxon>
    </lineage>
</organism>
<dbReference type="EMBL" id="CAJNOO010004624">
    <property type="protein sequence ID" value="CAF1387943.1"/>
    <property type="molecule type" value="Genomic_DNA"/>
</dbReference>
<protein>
    <submittedName>
        <fullName evidence="2">Uncharacterized protein</fullName>
    </submittedName>
</protein>
<evidence type="ECO:0000313" key="3">
    <source>
        <dbReference type="EMBL" id="CAF1484534.1"/>
    </source>
</evidence>
<dbReference type="EMBL" id="CAJNOU010005647">
    <property type="protein sequence ID" value="CAF1484534.1"/>
    <property type="molecule type" value="Genomic_DNA"/>
</dbReference>
<comment type="caution">
    <text evidence="2">The sequence shown here is derived from an EMBL/GenBank/DDBJ whole genome shotgun (WGS) entry which is preliminary data.</text>
</comment>
<evidence type="ECO:0000256" key="1">
    <source>
        <dbReference type="SAM" id="Phobius"/>
    </source>
</evidence>
<feature type="transmembrane region" description="Helical" evidence="1">
    <location>
        <begin position="182"/>
        <end position="203"/>
    </location>
</feature>
<feature type="transmembrane region" description="Helical" evidence="1">
    <location>
        <begin position="120"/>
        <end position="139"/>
    </location>
</feature>
<accession>A0A815JX40</accession>
<dbReference type="OrthoDB" id="10181951at2759"/>
<dbReference type="Proteomes" id="UP000663889">
    <property type="component" value="Unassembled WGS sequence"/>
</dbReference>